<sequence length="116" mass="13029">MEVKLIDWKPFEELPDDRRDPCLMLLCTAAGSPQLAHGVGTDWASDLGFPRETEKKRGAPVFDREPFSEKPIGLSSILQGESREPLGAHQRFAVRAEVLPQWREPGSDRFHGHPTP</sequence>
<evidence type="ECO:0000313" key="1">
    <source>
        <dbReference type="EMBL" id="MEJ5979496.1"/>
    </source>
</evidence>
<organism evidence="1 2">
    <name type="scientific">Novosphingobium anseongense</name>
    <dbReference type="NCBI Taxonomy" id="3133436"/>
    <lineage>
        <taxon>Bacteria</taxon>
        <taxon>Pseudomonadati</taxon>
        <taxon>Pseudomonadota</taxon>
        <taxon>Alphaproteobacteria</taxon>
        <taxon>Sphingomonadales</taxon>
        <taxon>Sphingomonadaceae</taxon>
        <taxon>Novosphingobium</taxon>
    </lineage>
</organism>
<name>A0ABU8S2A9_9SPHN</name>
<dbReference type="Proteomes" id="UP001361239">
    <property type="component" value="Unassembled WGS sequence"/>
</dbReference>
<comment type="caution">
    <text evidence="1">The sequence shown here is derived from an EMBL/GenBank/DDBJ whole genome shotgun (WGS) entry which is preliminary data.</text>
</comment>
<evidence type="ECO:0000313" key="2">
    <source>
        <dbReference type="Proteomes" id="UP001361239"/>
    </source>
</evidence>
<reference evidence="1 2" key="1">
    <citation type="submission" date="2024-03" db="EMBL/GenBank/DDBJ databases">
        <authorList>
            <person name="Jo J.-H."/>
        </authorList>
    </citation>
    <scope>NUCLEOTIDE SEQUENCE [LARGE SCALE GENOMIC DNA]</scope>
    <source>
        <strain evidence="1 2">PS1R-30</strain>
    </source>
</reference>
<gene>
    <name evidence="1" type="ORF">WG901_22775</name>
</gene>
<proteinExistence type="predicted"/>
<dbReference type="RefSeq" id="WP_339589434.1">
    <property type="nucleotide sequence ID" value="NZ_JBBHJZ010000008.1"/>
</dbReference>
<protein>
    <submittedName>
        <fullName evidence="1">Uncharacterized protein</fullName>
    </submittedName>
</protein>
<keyword evidence="2" id="KW-1185">Reference proteome</keyword>
<accession>A0ABU8S2A9</accession>
<dbReference type="EMBL" id="JBBHJZ010000008">
    <property type="protein sequence ID" value="MEJ5979496.1"/>
    <property type="molecule type" value="Genomic_DNA"/>
</dbReference>